<feature type="transmembrane region" description="Helical" evidence="1">
    <location>
        <begin position="25"/>
        <end position="51"/>
    </location>
</feature>
<feature type="transmembrane region" description="Helical" evidence="1">
    <location>
        <begin position="233"/>
        <end position="257"/>
    </location>
</feature>
<keyword evidence="3" id="KW-1185">Reference proteome</keyword>
<proteinExistence type="predicted"/>
<protein>
    <submittedName>
        <fullName evidence="2">Uncharacterized protein</fullName>
    </submittedName>
</protein>
<gene>
    <name evidence="2" type="ORF">AAF712_006003</name>
</gene>
<dbReference type="Proteomes" id="UP001437256">
    <property type="component" value="Unassembled WGS sequence"/>
</dbReference>
<evidence type="ECO:0000256" key="1">
    <source>
        <dbReference type="SAM" id="Phobius"/>
    </source>
</evidence>
<keyword evidence="1" id="KW-1133">Transmembrane helix</keyword>
<name>A0ABR3A1U8_9AGAR</name>
<feature type="transmembrane region" description="Helical" evidence="1">
    <location>
        <begin position="149"/>
        <end position="172"/>
    </location>
</feature>
<accession>A0ABR3A1U8</accession>
<keyword evidence="1" id="KW-0812">Transmembrane</keyword>
<feature type="transmembrane region" description="Helical" evidence="1">
    <location>
        <begin position="192"/>
        <end position="212"/>
    </location>
</feature>
<evidence type="ECO:0000313" key="3">
    <source>
        <dbReference type="Proteomes" id="UP001437256"/>
    </source>
</evidence>
<sequence length="353" mass="39343">MPAVFVPDPAWEPNPVDNNLPLERAWLIGVILTGVGYGVVLTLTVMCLGPLLRSVFGRSRDTLRTVSLVYVVLLFLCATMFMAGDSTMAEYSFVDYRNIPGGPSTFQALFFSIPVSEIGNVGFVVSSWLADAVVVWRCLVVYKGCRLPFWVVCLFPCLLYANAWAFGLLWLIQISAPMGSPWTQDFNFTIPYFWSSFALNVVMTIAIVARLLTFRYRISRVLGNRHGKQYTSIASMIVESALLYTGFQLIWIVLFGLDIPQQTLFLQPLSQVQCIAPLLIVFRVTCGQAWTTTTSTQIFRTEPSGHSHELNIKKSTSTAVRTELSSFAAASQSLKYGNDSYGQTETFYTDTAK</sequence>
<organism evidence="2 3">
    <name type="scientific">Marasmius tenuissimus</name>
    <dbReference type="NCBI Taxonomy" id="585030"/>
    <lineage>
        <taxon>Eukaryota</taxon>
        <taxon>Fungi</taxon>
        <taxon>Dikarya</taxon>
        <taxon>Basidiomycota</taxon>
        <taxon>Agaricomycotina</taxon>
        <taxon>Agaricomycetes</taxon>
        <taxon>Agaricomycetidae</taxon>
        <taxon>Agaricales</taxon>
        <taxon>Marasmiineae</taxon>
        <taxon>Marasmiaceae</taxon>
        <taxon>Marasmius</taxon>
    </lineage>
</organism>
<dbReference type="EMBL" id="JBBXMP010000030">
    <property type="protein sequence ID" value="KAL0067014.1"/>
    <property type="molecule type" value="Genomic_DNA"/>
</dbReference>
<evidence type="ECO:0000313" key="2">
    <source>
        <dbReference type="EMBL" id="KAL0067014.1"/>
    </source>
</evidence>
<feature type="transmembrane region" description="Helical" evidence="1">
    <location>
        <begin position="63"/>
        <end position="83"/>
    </location>
</feature>
<comment type="caution">
    <text evidence="2">The sequence shown here is derived from an EMBL/GenBank/DDBJ whole genome shotgun (WGS) entry which is preliminary data.</text>
</comment>
<keyword evidence="1" id="KW-0472">Membrane</keyword>
<reference evidence="2 3" key="1">
    <citation type="submission" date="2024-05" db="EMBL/GenBank/DDBJ databases">
        <title>A draft genome resource for the thread blight pathogen Marasmius tenuissimus strain MS-2.</title>
        <authorList>
            <person name="Yulfo-Soto G.E."/>
            <person name="Baruah I.K."/>
            <person name="Amoako-Attah I."/>
            <person name="Bukari Y."/>
            <person name="Meinhardt L.W."/>
            <person name="Bailey B.A."/>
            <person name="Cohen S.P."/>
        </authorList>
    </citation>
    <scope>NUCLEOTIDE SEQUENCE [LARGE SCALE GENOMIC DNA]</scope>
    <source>
        <strain evidence="2 3">MS-2</strain>
    </source>
</reference>